<keyword evidence="1" id="KW-0812">Transmembrane</keyword>
<sequence>LSGIAPLVVLIGEKNTKQVLRDVRGFHNVYSLAVAPLGLISVLTSLIRLRGSRHLRAFIGYELEARAS</sequence>
<protein>
    <submittedName>
        <fullName evidence="2">Uncharacterized protein</fullName>
    </submittedName>
</protein>
<evidence type="ECO:0000313" key="2">
    <source>
        <dbReference type="EMBL" id="OCK78584.1"/>
    </source>
</evidence>
<dbReference type="OrthoDB" id="194358at2759"/>
<name>A0A8E2JDJ8_9PEZI</name>
<feature type="transmembrane region" description="Helical" evidence="1">
    <location>
        <begin position="29"/>
        <end position="49"/>
    </location>
</feature>
<organism evidence="2 3">
    <name type="scientific">Lepidopterella palustris CBS 459.81</name>
    <dbReference type="NCBI Taxonomy" id="1314670"/>
    <lineage>
        <taxon>Eukaryota</taxon>
        <taxon>Fungi</taxon>
        <taxon>Dikarya</taxon>
        <taxon>Ascomycota</taxon>
        <taxon>Pezizomycotina</taxon>
        <taxon>Dothideomycetes</taxon>
        <taxon>Pleosporomycetidae</taxon>
        <taxon>Mytilinidiales</taxon>
        <taxon>Argynnaceae</taxon>
        <taxon>Lepidopterella</taxon>
    </lineage>
</organism>
<proteinExistence type="predicted"/>
<dbReference type="EMBL" id="KV745051">
    <property type="protein sequence ID" value="OCK78584.1"/>
    <property type="molecule type" value="Genomic_DNA"/>
</dbReference>
<gene>
    <name evidence="2" type="ORF">K432DRAFT_259571</name>
</gene>
<keyword evidence="3" id="KW-1185">Reference proteome</keyword>
<feature type="non-terminal residue" evidence="2">
    <location>
        <position position="68"/>
    </location>
</feature>
<keyword evidence="1" id="KW-1133">Transmembrane helix</keyword>
<reference evidence="2 3" key="1">
    <citation type="journal article" date="2016" name="Nat. Commun.">
        <title>Ectomycorrhizal ecology is imprinted in the genome of the dominant symbiotic fungus Cenococcum geophilum.</title>
        <authorList>
            <consortium name="DOE Joint Genome Institute"/>
            <person name="Peter M."/>
            <person name="Kohler A."/>
            <person name="Ohm R.A."/>
            <person name="Kuo A."/>
            <person name="Krutzmann J."/>
            <person name="Morin E."/>
            <person name="Arend M."/>
            <person name="Barry K.W."/>
            <person name="Binder M."/>
            <person name="Choi C."/>
            <person name="Clum A."/>
            <person name="Copeland A."/>
            <person name="Grisel N."/>
            <person name="Haridas S."/>
            <person name="Kipfer T."/>
            <person name="LaButti K."/>
            <person name="Lindquist E."/>
            <person name="Lipzen A."/>
            <person name="Maire R."/>
            <person name="Meier B."/>
            <person name="Mihaltcheva S."/>
            <person name="Molinier V."/>
            <person name="Murat C."/>
            <person name="Poggeler S."/>
            <person name="Quandt C.A."/>
            <person name="Sperisen C."/>
            <person name="Tritt A."/>
            <person name="Tisserant E."/>
            <person name="Crous P.W."/>
            <person name="Henrissat B."/>
            <person name="Nehls U."/>
            <person name="Egli S."/>
            <person name="Spatafora J.W."/>
            <person name="Grigoriev I.V."/>
            <person name="Martin F.M."/>
        </authorList>
    </citation>
    <scope>NUCLEOTIDE SEQUENCE [LARGE SCALE GENOMIC DNA]</scope>
    <source>
        <strain evidence="2 3">CBS 459.81</strain>
    </source>
</reference>
<accession>A0A8E2JDJ8</accession>
<feature type="non-terminal residue" evidence="2">
    <location>
        <position position="1"/>
    </location>
</feature>
<dbReference type="AlphaFoldDB" id="A0A8E2JDJ8"/>
<evidence type="ECO:0000313" key="3">
    <source>
        <dbReference type="Proteomes" id="UP000250266"/>
    </source>
</evidence>
<evidence type="ECO:0000256" key="1">
    <source>
        <dbReference type="SAM" id="Phobius"/>
    </source>
</evidence>
<dbReference type="Proteomes" id="UP000250266">
    <property type="component" value="Unassembled WGS sequence"/>
</dbReference>
<keyword evidence="1" id="KW-0472">Membrane</keyword>